<keyword evidence="2" id="KW-0472">Membrane</keyword>
<keyword evidence="3" id="KW-0732">Signal</keyword>
<proteinExistence type="predicted"/>
<reference evidence="4" key="1">
    <citation type="journal article" date="2021" name="Nat. Commun.">
        <title>Genetic determinants of endophytism in the Arabidopsis root mycobiome.</title>
        <authorList>
            <person name="Mesny F."/>
            <person name="Miyauchi S."/>
            <person name="Thiergart T."/>
            <person name="Pickel B."/>
            <person name="Atanasova L."/>
            <person name="Karlsson M."/>
            <person name="Huettel B."/>
            <person name="Barry K.W."/>
            <person name="Haridas S."/>
            <person name="Chen C."/>
            <person name="Bauer D."/>
            <person name="Andreopoulos W."/>
            <person name="Pangilinan J."/>
            <person name="LaButti K."/>
            <person name="Riley R."/>
            <person name="Lipzen A."/>
            <person name="Clum A."/>
            <person name="Drula E."/>
            <person name="Henrissat B."/>
            <person name="Kohler A."/>
            <person name="Grigoriev I.V."/>
            <person name="Martin F.M."/>
            <person name="Hacquard S."/>
        </authorList>
    </citation>
    <scope>NUCLEOTIDE SEQUENCE</scope>
    <source>
        <strain evidence="4">MPI-SDFR-AT-0120</strain>
    </source>
</reference>
<evidence type="ECO:0000313" key="5">
    <source>
        <dbReference type="Proteomes" id="UP000813461"/>
    </source>
</evidence>
<organism evidence="4 5">
    <name type="scientific">Paraphoma chrysanthemicola</name>
    <dbReference type="NCBI Taxonomy" id="798071"/>
    <lineage>
        <taxon>Eukaryota</taxon>
        <taxon>Fungi</taxon>
        <taxon>Dikarya</taxon>
        <taxon>Ascomycota</taxon>
        <taxon>Pezizomycotina</taxon>
        <taxon>Dothideomycetes</taxon>
        <taxon>Pleosporomycetidae</taxon>
        <taxon>Pleosporales</taxon>
        <taxon>Pleosporineae</taxon>
        <taxon>Phaeosphaeriaceae</taxon>
        <taxon>Paraphoma</taxon>
    </lineage>
</organism>
<evidence type="ECO:0000313" key="4">
    <source>
        <dbReference type="EMBL" id="KAH7089686.1"/>
    </source>
</evidence>
<dbReference type="AlphaFoldDB" id="A0A8K0RAG8"/>
<feature type="chain" id="PRO_5035481093" evidence="3">
    <location>
        <begin position="21"/>
        <end position="290"/>
    </location>
</feature>
<protein>
    <submittedName>
        <fullName evidence="4">Uncharacterized protein</fullName>
    </submittedName>
</protein>
<evidence type="ECO:0000256" key="3">
    <source>
        <dbReference type="SAM" id="SignalP"/>
    </source>
</evidence>
<gene>
    <name evidence="4" type="ORF">FB567DRAFT_307795</name>
</gene>
<dbReference type="OrthoDB" id="5215637at2759"/>
<keyword evidence="5" id="KW-1185">Reference proteome</keyword>
<evidence type="ECO:0000256" key="2">
    <source>
        <dbReference type="SAM" id="Phobius"/>
    </source>
</evidence>
<dbReference type="Proteomes" id="UP000813461">
    <property type="component" value="Unassembled WGS sequence"/>
</dbReference>
<keyword evidence="2" id="KW-1133">Transmembrane helix</keyword>
<feature type="transmembrane region" description="Helical" evidence="2">
    <location>
        <begin position="196"/>
        <end position="215"/>
    </location>
</feature>
<dbReference type="EMBL" id="JAGMVJ010000006">
    <property type="protein sequence ID" value="KAH7089686.1"/>
    <property type="molecule type" value="Genomic_DNA"/>
</dbReference>
<keyword evidence="2" id="KW-0812">Transmembrane</keyword>
<sequence length="290" mass="30842">MFSTILFLFPLLFRASISLAQQNDTRTCYDANNKVAPRQVPCFSADQQSISHCCSTEDTCAGDTLCLSQWGTLYVGSCTVKDWSNGRNGKDFCPKYCSTQGNDIGLCDIVGGSWDFCCGAIAGHAACCNETYGKRFKIAGNATNSKLLQRPWLASAALASASSPAAAQTSGAGPSGAAASQCPDVSGGGNSIGTEIGIGVGLGIPLLIALGLLFWERRKRLRAERGMNGQYIPAQSMPVNEQYEHAQGAPTVHEAAYPEYRNYGTEPTREKMNEMPSSTQVHEIAGGDGR</sequence>
<feature type="region of interest" description="Disordered" evidence="1">
    <location>
        <begin position="270"/>
        <end position="290"/>
    </location>
</feature>
<accession>A0A8K0RAG8</accession>
<comment type="caution">
    <text evidence="4">The sequence shown here is derived from an EMBL/GenBank/DDBJ whole genome shotgun (WGS) entry which is preliminary data.</text>
</comment>
<name>A0A8K0RAG8_9PLEO</name>
<evidence type="ECO:0000256" key="1">
    <source>
        <dbReference type="SAM" id="MobiDB-lite"/>
    </source>
</evidence>
<feature type="signal peptide" evidence="3">
    <location>
        <begin position="1"/>
        <end position="20"/>
    </location>
</feature>